<name>A0A218XB28_PUNGR</name>
<feature type="compositionally biased region" description="Low complexity" evidence="1">
    <location>
        <begin position="33"/>
        <end position="47"/>
    </location>
</feature>
<reference evidence="3" key="1">
    <citation type="journal article" date="2017" name="Plant J.">
        <title>The pomegranate (Punica granatum L.) genome and the genomics of punicalagin biosynthesis.</title>
        <authorList>
            <person name="Qin G."/>
            <person name="Xu C."/>
            <person name="Ming R."/>
            <person name="Tang H."/>
            <person name="Guyot R."/>
            <person name="Kramer E.M."/>
            <person name="Hu Y."/>
            <person name="Yi X."/>
            <person name="Qi Y."/>
            <person name="Xu X."/>
            <person name="Gao Z."/>
            <person name="Pan H."/>
            <person name="Jian J."/>
            <person name="Tian Y."/>
            <person name="Yue Z."/>
            <person name="Xu Y."/>
        </authorList>
    </citation>
    <scope>NUCLEOTIDE SEQUENCE [LARGE SCALE GENOMIC DNA]</scope>
    <source>
        <strain evidence="3">cv. Dabenzi</strain>
    </source>
</reference>
<sequence length="84" mass="9588">MTLRFQFDEPAPRNQTKIYLIFHFDETLKSGESQDLLSPPLLDPQSLGQPHWERQPRPSSRPLSSLLASSTSMVSPTSRENLYS</sequence>
<dbReference type="EMBL" id="MTKT01002214">
    <property type="protein sequence ID" value="OWM81909.1"/>
    <property type="molecule type" value="Genomic_DNA"/>
</dbReference>
<feature type="region of interest" description="Disordered" evidence="1">
    <location>
        <begin position="33"/>
        <end position="84"/>
    </location>
</feature>
<evidence type="ECO:0000256" key="1">
    <source>
        <dbReference type="SAM" id="MobiDB-lite"/>
    </source>
</evidence>
<dbReference type="Proteomes" id="UP000197138">
    <property type="component" value="Unassembled WGS sequence"/>
</dbReference>
<protein>
    <submittedName>
        <fullName evidence="2">Uncharacterized protein</fullName>
    </submittedName>
</protein>
<dbReference type="AlphaFoldDB" id="A0A218XB28"/>
<accession>A0A218XB28</accession>
<evidence type="ECO:0000313" key="2">
    <source>
        <dbReference type="EMBL" id="OWM81909.1"/>
    </source>
</evidence>
<gene>
    <name evidence="2" type="ORF">CDL15_Pgr007948</name>
</gene>
<proteinExistence type="predicted"/>
<organism evidence="2 3">
    <name type="scientific">Punica granatum</name>
    <name type="common">Pomegranate</name>
    <dbReference type="NCBI Taxonomy" id="22663"/>
    <lineage>
        <taxon>Eukaryota</taxon>
        <taxon>Viridiplantae</taxon>
        <taxon>Streptophyta</taxon>
        <taxon>Embryophyta</taxon>
        <taxon>Tracheophyta</taxon>
        <taxon>Spermatophyta</taxon>
        <taxon>Magnoliopsida</taxon>
        <taxon>eudicotyledons</taxon>
        <taxon>Gunneridae</taxon>
        <taxon>Pentapetalae</taxon>
        <taxon>rosids</taxon>
        <taxon>malvids</taxon>
        <taxon>Myrtales</taxon>
        <taxon>Lythraceae</taxon>
        <taxon>Punica</taxon>
    </lineage>
</organism>
<evidence type="ECO:0000313" key="3">
    <source>
        <dbReference type="Proteomes" id="UP000197138"/>
    </source>
</evidence>
<comment type="caution">
    <text evidence="2">The sequence shown here is derived from an EMBL/GenBank/DDBJ whole genome shotgun (WGS) entry which is preliminary data.</text>
</comment>
<feature type="compositionally biased region" description="Low complexity" evidence="1">
    <location>
        <begin position="57"/>
        <end position="76"/>
    </location>
</feature>